<gene>
    <name evidence="2" type="ORF">AAG570_012524</name>
</gene>
<dbReference type="Proteomes" id="UP001558652">
    <property type="component" value="Unassembled WGS sequence"/>
</dbReference>
<feature type="region of interest" description="Disordered" evidence="1">
    <location>
        <begin position="1"/>
        <end position="24"/>
    </location>
</feature>
<evidence type="ECO:0000313" key="2">
    <source>
        <dbReference type="EMBL" id="KAL1129579.1"/>
    </source>
</evidence>
<sequence>MHHHIWGEEVTNEGNAQLPETKSSDEVKTFFKLPATDSTDRLRGTQKNGDCREMTAAEKIAMEGYPSLGEITTLTINIRESLEFKLFAGLVIHSHLNHQGVPSMIGFFQQVNQANVQLSIISL</sequence>
<reference evidence="2 3" key="1">
    <citation type="submission" date="2024-07" db="EMBL/GenBank/DDBJ databases">
        <title>Chromosome-level genome assembly of the water stick insect Ranatra chinensis (Heteroptera: Nepidae).</title>
        <authorList>
            <person name="Liu X."/>
        </authorList>
    </citation>
    <scope>NUCLEOTIDE SEQUENCE [LARGE SCALE GENOMIC DNA]</scope>
    <source>
        <strain evidence="2">Cailab_2021Rc</strain>
        <tissue evidence="2">Muscle</tissue>
    </source>
</reference>
<name>A0ABD0YES0_9HEMI</name>
<evidence type="ECO:0000313" key="3">
    <source>
        <dbReference type="Proteomes" id="UP001558652"/>
    </source>
</evidence>
<dbReference type="EMBL" id="JBFDAA010000008">
    <property type="protein sequence ID" value="KAL1129579.1"/>
    <property type="molecule type" value="Genomic_DNA"/>
</dbReference>
<comment type="caution">
    <text evidence="2">The sequence shown here is derived from an EMBL/GenBank/DDBJ whole genome shotgun (WGS) entry which is preliminary data.</text>
</comment>
<keyword evidence="3" id="KW-1185">Reference proteome</keyword>
<evidence type="ECO:0000256" key="1">
    <source>
        <dbReference type="SAM" id="MobiDB-lite"/>
    </source>
</evidence>
<accession>A0ABD0YES0</accession>
<proteinExistence type="predicted"/>
<feature type="compositionally biased region" description="Polar residues" evidence="1">
    <location>
        <begin position="12"/>
        <end position="21"/>
    </location>
</feature>
<protein>
    <submittedName>
        <fullName evidence="2">Uncharacterized protein</fullName>
    </submittedName>
</protein>
<dbReference type="AlphaFoldDB" id="A0ABD0YES0"/>
<organism evidence="2 3">
    <name type="scientific">Ranatra chinensis</name>
    <dbReference type="NCBI Taxonomy" id="642074"/>
    <lineage>
        <taxon>Eukaryota</taxon>
        <taxon>Metazoa</taxon>
        <taxon>Ecdysozoa</taxon>
        <taxon>Arthropoda</taxon>
        <taxon>Hexapoda</taxon>
        <taxon>Insecta</taxon>
        <taxon>Pterygota</taxon>
        <taxon>Neoptera</taxon>
        <taxon>Paraneoptera</taxon>
        <taxon>Hemiptera</taxon>
        <taxon>Heteroptera</taxon>
        <taxon>Panheteroptera</taxon>
        <taxon>Nepomorpha</taxon>
        <taxon>Nepidae</taxon>
        <taxon>Ranatrinae</taxon>
        <taxon>Ranatra</taxon>
    </lineage>
</organism>